<dbReference type="InterPro" id="IPR036638">
    <property type="entry name" value="HLH_DNA-bd_sf"/>
</dbReference>
<evidence type="ECO:0000256" key="4">
    <source>
        <dbReference type="ARBA" id="ARBA00023242"/>
    </source>
</evidence>
<sequence length="453" mass="51121">MYVEENCSFDPNSIPDSAAPEDGFNLHMNGFSAADASLKHSVEELAYQHHDSHHQEDVVAAASAAALEIEFQQQQQQQLAFSMESSYNNGSGSIDINTTTVGLVSFDHHHPNWHHHHHHQQQQQLPEQPDLLNLFHFPRCSPSSSSLLPTSTITFANSPSSCSSVLYDPLLHLNLPPQPPLFKELFQSLPNGYNAFPSASRNNNGSLFGTSGDIEREGSAGIYNQDGPEGLQFENGVLEFTRDRTRIDRGRDGRGTKHFASERHRRDQMRDTYTTLRSLVPNPTKNDRASVVGDAIEYIQELRRTVNELRLLVEKKRRGRESSKRQKTEEDNGGDVENCHIKMEPEQSYIRSSWLQRKSKDTEVDVRIIDDEVTVKLVQRKKINLLLTASRVLDELQLDLRHVAGGHVGDTYSFLFNTKIYEGSSLYARAIANKLIDVLDRQYAAIIPATTSY</sequence>
<feature type="region of interest" description="Disordered" evidence="5">
    <location>
        <begin position="248"/>
        <end position="267"/>
    </location>
</feature>
<comment type="caution">
    <text evidence="7">The sequence shown here is derived from an EMBL/GenBank/DDBJ whole genome shotgun (WGS) entry which is preliminary data.</text>
</comment>
<feature type="region of interest" description="Disordered" evidence="5">
    <location>
        <begin position="316"/>
        <end position="338"/>
    </location>
</feature>
<dbReference type="InterPro" id="IPR045895">
    <property type="entry name" value="bHLH91-like"/>
</dbReference>
<dbReference type="Pfam" id="PF00010">
    <property type="entry name" value="HLH"/>
    <property type="match status" value="1"/>
</dbReference>
<dbReference type="GO" id="GO:0048658">
    <property type="term" value="P:anther wall tapetum development"/>
    <property type="evidence" value="ECO:0007669"/>
    <property type="project" value="InterPro"/>
</dbReference>
<proteinExistence type="predicted"/>
<dbReference type="GO" id="GO:0046983">
    <property type="term" value="F:protein dimerization activity"/>
    <property type="evidence" value="ECO:0007669"/>
    <property type="project" value="InterPro"/>
</dbReference>
<evidence type="ECO:0000256" key="2">
    <source>
        <dbReference type="ARBA" id="ARBA00023015"/>
    </source>
</evidence>
<dbReference type="PROSITE" id="PS50888">
    <property type="entry name" value="BHLH"/>
    <property type="match status" value="1"/>
</dbReference>
<dbReference type="EMBL" id="BTGU01000113">
    <property type="protein sequence ID" value="GMN61534.1"/>
    <property type="molecule type" value="Genomic_DNA"/>
</dbReference>
<dbReference type="GO" id="GO:0006355">
    <property type="term" value="P:regulation of DNA-templated transcription"/>
    <property type="evidence" value="ECO:0007669"/>
    <property type="project" value="InterPro"/>
</dbReference>
<evidence type="ECO:0000313" key="8">
    <source>
        <dbReference type="Proteomes" id="UP001187192"/>
    </source>
</evidence>
<protein>
    <recommendedName>
        <fullName evidence="6">BHLH domain-containing protein</fullName>
    </recommendedName>
</protein>
<keyword evidence="2" id="KW-0805">Transcription regulation</keyword>
<dbReference type="SUPFAM" id="SSF47459">
    <property type="entry name" value="HLH, helix-loop-helix DNA-binding domain"/>
    <property type="match status" value="1"/>
</dbReference>
<evidence type="ECO:0000313" key="7">
    <source>
        <dbReference type="EMBL" id="GMN61534.1"/>
    </source>
</evidence>
<organism evidence="7 8">
    <name type="scientific">Ficus carica</name>
    <name type="common">Common fig</name>
    <dbReference type="NCBI Taxonomy" id="3494"/>
    <lineage>
        <taxon>Eukaryota</taxon>
        <taxon>Viridiplantae</taxon>
        <taxon>Streptophyta</taxon>
        <taxon>Embryophyta</taxon>
        <taxon>Tracheophyta</taxon>
        <taxon>Spermatophyta</taxon>
        <taxon>Magnoliopsida</taxon>
        <taxon>eudicotyledons</taxon>
        <taxon>Gunneridae</taxon>
        <taxon>Pentapetalae</taxon>
        <taxon>rosids</taxon>
        <taxon>fabids</taxon>
        <taxon>Rosales</taxon>
        <taxon>Moraceae</taxon>
        <taxon>Ficeae</taxon>
        <taxon>Ficus</taxon>
    </lineage>
</organism>
<evidence type="ECO:0000256" key="1">
    <source>
        <dbReference type="ARBA" id="ARBA00004123"/>
    </source>
</evidence>
<keyword evidence="4" id="KW-0539">Nucleus</keyword>
<dbReference type="AlphaFoldDB" id="A0AA88J340"/>
<dbReference type="Proteomes" id="UP001187192">
    <property type="component" value="Unassembled WGS sequence"/>
</dbReference>
<reference evidence="7" key="1">
    <citation type="submission" date="2023-07" db="EMBL/GenBank/DDBJ databases">
        <title>draft genome sequence of fig (Ficus carica).</title>
        <authorList>
            <person name="Takahashi T."/>
            <person name="Nishimura K."/>
        </authorList>
    </citation>
    <scope>NUCLEOTIDE SEQUENCE</scope>
</reference>
<dbReference type="SMART" id="SM00353">
    <property type="entry name" value="HLH"/>
    <property type="match status" value="1"/>
</dbReference>
<dbReference type="CDD" id="cd18918">
    <property type="entry name" value="bHLH_AtMYC1_like"/>
    <property type="match status" value="1"/>
</dbReference>
<evidence type="ECO:0000259" key="6">
    <source>
        <dbReference type="PROSITE" id="PS50888"/>
    </source>
</evidence>
<dbReference type="PANTHER" id="PTHR46834">
    <property type="entry name" value="TRANSCRIPTION FACTOR BHLH91"/>
    <property type="match status" value="1"/>
</dbReference>
<dbReference type="PANTHER" id="PTHR46834:SF1">
    <property type="entry name" value="TRANSCRIPTION FACTOR BHLH10"/>
    <property type="match status" value="1"/>
</dbReference>
<evidence type="ECO:0000256" key="5">
    <source>
        <dbReference type="SAM" id="MobiDB-lite"/>
    </source>
</evidence>
<dbReference type="GO" id="GO:0005634">
    <property type="term" value="C:nucleus"/>
    <property type="evidence" value="ECO:0007669"/>
    <property type="project" value="UniProtKB-SubCell"/>
</dbReference>
<gene>
    <name evidence="7" type="ORF">TIFTF001_030623</name>
</gene>
<accession>A0AA88J340</accession>
<dbReference type="Gene3D" id="4.10.280.10">
    <property type="entry name" value="Helix-loop-helix DNA-binding domain"/>
    <property type="match status" value="1"/>
</dbReference>
<feature type="domain" description="BHLH" evidence="6">
    <location>
        <begin position="253"/>
        <end position="302"/>
    </location>
</feature>
<dbReference type="InterPro" id="IPR045896">
    <property type="entry name" value="MYC1-like_bHLH"/>
</dbReference>
<feature type="compositionally biased region" description="Basic and acidic residues" evidence="5">
    <location>
        <begin position="316"/>
        <end position="330"/>
    </location>
</feature>
<evidence type="ECO:0000256" key="3">
    <source>
        <dbReference type="ARBA" id="ARBA00023163"/>
    </source>
</evidence>
<keyword evidence="8" id="KW-1185">Reference proteome</keyword>
<dbReference type="InterPro" id="IPR011598">
    <property type="entry name" value="bHLH_dom"/>
</dbReference>
<name>A0AA88J340_FICCA</name>
<keyword evidence="3" id="KW-0804">Transcription</keyword>
<comment type="subcellular location">
    <subcellularLocation>
        <location evidence="1">Nucleus</location>
    </subcellularLocation>
</comment>